<evidence type="ECO:0000256" key="1">
    <source>
        <dbReference type="ARBA" id="ARBA00004141"/>
    </source>
</evidence>
<dbReference type="PANTHER" id="PTHR43791">
    <property type="entry name" value="PERMEASE-RELATED"/>
    <property type="match status" value="1"/>
</dbReference>
<dbReference type="GO" id="GO:0005886">
    <property type="term" value="C:plasma membrane"/>
    <property type="evidence" value="ECO:0007669"/>
    <property type="project" value="TreeGrafter"/>
</dbReference>
<feature type="transmembrane region" description="Helical" evidence="7">
    <location>
        <begin position="71"/>
        <end position="90"/>
    </location>
</feature>
<feature type="transmembrane region" description="Helical" evidence="7">
    <location>
        <begin position="170"/>
        <end position="190"/>
    </location>
</feature>
<feature type="transmembrane region" description="Helical" evidence="7">
    <location>
        <begin position="392"/>
        <end position="412"/>
    </location>
</feature>
<keyword evidence="10" id="KW-1185">Reference proteome</keyword>
<keyword evidence="4 7" id="KW-1133">Transmembrane helix</keyword>
<protein>
    <submittedName>
        <fullName evidence="9">Similar to Uncharacterized transporter C1B3.15C acc. no. O13879</fullName>
    </submittedName>
</protein>
<evidence type="ECO:0000256" key="5">
    <source>
        <dbReference type="ARBA" id="ARBA00023136"/>
    </source>
</evidence>
<dbReference type="PROSITE" id="PS50850">
    <property type="entry name" value="MFS"/>
    <property type="match status" value="1"/>
</dbReference>
<feature type="transmembrane region" description="Helical" evidence="7">
    <location>
        <begin position="144"/>
        <end position="164"/>
    </location>
</feature>
<sequence length="525" mass="56862">MATTSSPGPGPIAPIPFETATATDVTKDGSDSENSASSLIPGEGEVAEEENAEVVLGRIYRKLDRRIIPPFWTLYFLCAAIRSNIGLSLTMNLSEKHSLPESLGLSSSQISLSLALFYITYILFDLPANLLMLSLPPHLCLSRIVILVGIIGSLHAALTAAWNFYLLRLLLGVVIAGMWPGMAYYISLFYPPQIAGRRIGMYFTAAQVSAAVGGLVSAGFQKMDGLGIGNGLEGWRWMVLVYGLLAVVDGIAILWWLPDRPDASTRPTTASKSFWARLEHFIPTSPPALVGREAEMHLAHLRKTRKGGSWSMLDVGKIMLDPTLYPMILMYLGVVGVGIGVQSFATIIIKSILPGLTSIQLSLLAAPIWICDLIAILLVTPLSDKYSRHRPVFFIVPALIQIAGLLLTTFAHNGWVRYAGLLVVGFGLGPTVPVTMALASEDFNRRHGEVGVAAATAVVSGLGNIGSVITTWGLYTGWKGDKERGYRGSNLVMCGMVGVSIVNAGWVWWRRMVRLRREEGVVDGR</sequence>
<accession>U4KYN6</accession>
<name>U4KYN6_PYROM</name>
<dbReference type="GO" id="GO:1905135">
    <property type="term" value="P:biotin import across plasma membrane"/>
    <property type="evidence" value="ECO:0007669"/>
    <property type="project" value="TreeGrafter"/>
</dbReference>
<dbReference type="InterPro" id="IPR011701">
    <property type="entry name" value="MFS"/>
</dbReference>
<feature type="transmembrane region" description="Helical" evidence="7">
    <location>
        <begin position="450"/>
        <end position="475"/>
    </location>
</feature>
<feature type="transmembrane region" description="Helical" evidence="7">
    <location>
        <begin position="202"/>
        <end position="220"/>
    </location>
</feature>
<dbReference type="InterPro" id="IPR036259">
    <property type="entry name" value="MFS_trans_sf"/>
</dbReference>
<dbReference type="SUPFAM" id="SSF103473">
    <property type="entry name" value="MFS general substrate transporter"/>
    <property type="match status" value="1"/>
</dbReference>
<evidence type="ECO:0000256" key="3">
    <source>
        <dbReference type="ARBA" id="ARBA00022692"/>
    </source>
</evidence>
<evidence type="ECO:0000256" key="2">
    <source>
        <dbReference type="ARBA" id="ARBA00022448"/>
    </source>
</evidence>
<dbReference type="STRING" id="1076935.U4KYN6"/>
<feature type="transmembrane region" description="Helical" evidence="7">
    <location>
        <begin position="359"/>
        <end position="380"/>
    </location>
</feature>
<dbReference type="Proteomes" id="UP000018144">
    <property type="component" value="Unassembled WGS sequence"/>
</dbReference>
<comment type="subcellular location">
    <subcellularLocation>
        <location evidence="1">Membrane</location>
        <topology evidence="1">Multi-pass membrane protein</topology>
    </subcellularLocation>
</comment>
<feature type="domain" description="Major facilitator superfamily (MFS) profile" evidence="8">
    <location>
        <begin position="50"/>
        <end position="512"/>
    </location>
</feature>
<feature type="region of interest" description="Disordered" evidence="6">
    <location>
        <begin position="1"/>
        <end position="45"/>
    </location>
</feature>
<evidence type="ECO:0000256" key="6">
    <source>
        <dbReference type="SAM" id="MobiDB-lite"/>
    </source>
</evidence>
<dbReference type="GO" id="GO:1901604">
    <property type="term" value="F:dethiobiotin transmembrane transporter activity"/>
    <property type="evidence" value="ECO:0007669"/>
    <property type="project" value="TreeGrafter"/>
</dbReference>
<evidence type="ECO:0000313" key="9">
    <source>
        <dbReference type="EMBL" id="CCX07076.1"/>
    </source>
</evidence>
<evidence type="ECO:0000259" key="8">
    <source>
        <dbReference type="PROSITE" id="PS50850"/>
    </source>
</evidence>
<feature type="transmembrane region" description="Helical" evidence="7">
    <location>
        <begin position="418"/>
        <end position="438"/>
    </location>
</feature>
<evidence type="ECO:0000256" key="4">
    <source>
        <dbReference type="ARBA" id="ARBA00022989"/>
    </source>
</evidence>
<dbReference type="GO" id="GO:0015225">
    <property type="term" value="F:biotin transmembrane transporter activity"/>
    <property type="evidence" value="ECO:0007669"/>
    <property type="project" value="TreeGrafter"/>
</dbReference>
<dbReference type="Gene3D" id="1.20.1250.20">
    <property type="entry name" value="MFS general substrate transporter like domains"/>
    <property type="match status" value="2"/>
</dbReference>
<dbReference type="OrthoDB" id="5298304at2759"/>
<organism evidence="9 10">
    <name type="scientific">Pyronema omphalodes (strain CBS 100304)</name>
    <name type="common">Pyronema confluens</name>
    <dbReference type="NCBI Taxonomy" id="1076935"/>
    <lineage>
        <taxon>Eukaryota</taxon>
        <taxon>Fungi</taxon>
        <taxon>Dikarya</taxon>
        <taxon>Ascomycota</taxon>
        <taxon>Pezizomycotina</taxon>
        <taxon>Pezizomycetes</taxon>
        <taxon>Pezizales</taxon>
        <taxon>Pyronemataceae</taxon>
        <taxon>Pyronema</taxon>
    </lineage>
</organism>
<evidence type="ECO:0000256" key="7">
    <source>
        <dbReference type="SAM" id="Phobius"/>
    </source>
</evidence>
<dbReference type="eggNOG" id="KOG2533">
    <property type="taxonomic scope" value="Eukaryota"/>
</dbReference>
<dbReference type="OMA" id="AWSFYLL"/>
<dbReference type="InterPro" id="IPR020846">
    <property type="entry name" value="MFS_dom"/>
</dbReference>
<keyword evidence="3 7" id="KW-0812">Transmembrane</keyword>
<feature type="transmembrane region" description="Helical" evidence="7">
    <location>
        <begin position="490"/>
        <end position="509"/>
    </location>
</feature>
<feature type="transmembrane region" description="Helical" evidence="7">
    <location>
        <begin position="328"/>
        <end position="353"/>
    </location>
</feature>
<proteinExistence type="predicted"/>
<dbReference type="AlphaFoldDB" id="U4KYN6"/>
<dbReference type="PANTHER" id="PTHR43791:SF33">
    <property type="entry name" value="VITAMIN H TRANSPORTER 1"/>
    <property type="match status" value="1"/>
</dbReference>
<keyword evidence="2" id="KW-0813">Transport</keyword>
<feature type="transmembrane region" description="Helical" evidence="7">
    <location>
        <begin position="110"/>
        <end position="132"/>
    </location>
</feature>
<reference evidence="9 10" key="1">
    <citation type="journal article" date="2013" name="PLoS Genet.">
        <title>The genome and development-dependent transcriptomes of Pyronema confluens: a window into fungal evolution.</title>
        <authorList>
            <person name="Traeger S."/>
            <person name="Altegoer F."/>
            <person name="Freitag M."/>
            <person name="Gabaldon T."/>
            <person name="Kempken F."/>
            <person name="Kumar A."/>
            <person name="Marcet-Houben M."/>
            <person name="Poggeler S."/>
            <person name="Stajich J.E."/>
            <person name="Nowrousian M."/>
        </authorList>
    </citation>
    <scope>NUCLEOTIDE SEQUENCE [LARGE SCALE GENOMIC DNA]</scope>
    <source>
        <strain evidence="10">CBS 100304</strain>
        <tissue evidence="9">Vegetative mycelium</tissue>
    </source>
</reference>
<feature type="transmembrane region" description="Helical" evidence="7">
    <location>
        <begin position="235"/>
        <end position="257"/>
    </location>
</feature>
<gene>
    <name evidence="9" type="ORF">PCON_06663</name>
</gene>
<dbReference type="GO" id="GO:0015295">
    <property type="term" value="F:solute:proton symporter activity"/>
    <property type="evidence" value="ECO:0007669"/>
    <property type="project" value="TreeGrafter"/>
</dbReference>
<evidence type="ECO:0000313" key="10">
    <source>
        <dbReference type="Proteomes" id="UP000018144"/>
    </source>
</evidence>
<keyword evidence="5 7" id="KW-0472">Membrane</keyword>
<dbReference type="EMBL" id="HF935332">
    <property type="protein sequence ID" value="CCX07076.1"/>
    <property type="molecule type" value="Genomic_DNA"/>
</dbReference>
<dbReference type="Pfam" id="PF07690">
    <property type="entry name" value="MFS_1"/>
    <property type="match status" value="1"/>
</dbReference>